<keyword evidence="2" id="KW-1185">Reference proteome</keyword>
<organism evidence="1 2">
    <name type="scientific">Xylaria curta</name>
    <dbReference type="NCBI Taxonomy" id="42375"/>
    <lineage>
        <taxon>Eukaryota</taxon>
        <taxon>Fungi</taxon>
        <taxon>Dikarya</taxon>
        <taxon>Ascomycota</taxon>
        <taxon>Pezizomycotina</taxon>
        <taxon>Sordariomycetes</taxon>
        <taxon>Xylariomycetidae</taxon>
        <taxon>Xylariales</taxon>
        <taxon>Xylariaceae</taxon>
        <taxon>Xylaria</taxon>
    </lineage>
</organism>
<evidence type="ECO:0000313" key="2">
    <source>
        <dbReference type="Proteomes" id="UP001143856"/>
    </source>
</evidence>
<name>A0ACC1NMF2_9PEZI</name>
<proteinExistence type="predicted"/>
<dbReference type="Proteomes" id="UP001143856">
    <property type="component" value="Unassembled WGS sequence"/>
</dbReference>
<comment type="caution">
    <text evidence="1">The sequence shown here is derived from an EMBL/GenBank/DDBJ whole genome shotgun (WGS) entry which is preliminary data.</text>
</comment>
<dbReference type="EMBL" id="JAPDGR010001778">
    <property type="protein sequence ID" value="KAJ2979691.1"/>
    <property type="molecule type" value="Genomic_DNA"/>
</dbReference>
<reference evidence="1" key="1">
    <citation type="submission" date="2022-10" db="EMBL/GenBank/DDBJ databases">
        <title>Genome Sequence of Xylaria curta.</title>
        <authorList>
            <person name="Buettner E."/>
        </authorList>
    </citation>
    <scope>NUCLEOTIDE SEQUENCE</scope>
    <source>
        <strain evidence="1">Babe10</strain>
    </source>
</reference>
<protein>
    <submittedName>
        <fullName evidence="1">Uncharacterized protein</fullName>
    </submittedName>
</protein>
<gene>
    <name evidence="1" type="ORF">NUW58_g7139</name>
</gene>
<accession>A0ACC1NMF2</accession>
<sequence length="154" mass="17330">MRYTAPLTLALALEKRGVSYTLYERAAAFTEIGAGIGFSPNAERALHVVDPRVYAVYKKVASSTDYEDYFQWVDGYESNEVVARLLIGVDAFQGGRRSDFLEAWSTLIPAEKARFSKDVEAIQEEEDGKLTLQFRDGSLETVDIGIRARPRRRS</sequence>
<evidence type="ECO:0000313" key="1">
    <source>
        <dbReference type="EMBL" id="KAJ2979691.1"/>
    </source>
</evidence>